<evidence type="ECO:0000313" key="1">
    <source>
        <dbReference type="EMBL" id="CAK9189764.1"/>
    </source>
</evidence>
<evidence type="ECO:0000313" key="2">
    <source>
        <dbReference type="Proteomes" id="UP001497512"/>
    </source>
</evidence>
<name>A0ABP0T8B5_9BRYO</name>
<reference evidence="1 2" key="1">
    <citation type="submission" date="2024-02" db="EMBL/GenBank/DDBJ databases">
        <authorList>
            <consortium name="ELIXIR-Norway"/>
            <consortium name="Elixir Norway"/>
        </authorList>
    </citation>
    <scope>NUCLEOTIDE SEQUENCE [LARGE SCALE GENOMIC DNA]</scope>
</reference>
<protein>
    <submittedName>
        <fullName evidence="1">Uncharacterized protein</fullName>
    </submittedName>
</protein>
<dbReference type="EMBL" id="OZ019893">
    <property type="protein sequence ID" value="CAK9189764.1"/>
    <property type="molecule type" value="Genomic_DNA"/>
</dbReference>
<sequence>MDVKPQTIRNCFRHCLILTTDADVTPVLEEPLIDPEVIKDFKEQQFWMQQDIVDHEMLANIQTIKDKISIMRSSKLVQKPISEYFSKV</sequence>
<gene>
    <name evidence="1" type="ORF">CSSPTR1EN2_LOCUS415</name>
</gene>
<accession>A0ABP0T8B5</accession>
<dbReference type="Proteomes" id="UP001497512">
    <property type="component" value="Chromosome 1"/>
</dbReference>
<organism evidence="1 2">
    <name type="scientific">Sphagnum troendelagicum</name>
    <dbReference type="NCBI Taxonomy" id="128251"/>
    <lineage>
        <taxon>Eukaryota</taxon>
        <taxon>Viridiplantae</taxon>
        <taxon>Streptophyta</taxon>
        <taxon>Embryophyta</taxon>
        <taxon>Bryophyta</taxon>
        <taxon>Sphagnophytina</taxon>
        <taxon>Sphagnopsida</taxon>
        <taxon>Sphagnales</taxon>
        <taxon>Sphagnaceae</taxon>
        <taxon>Sphagnum</taxon>
    </lineage>
</organism>
<proteinExistence type="predicted"/>
<keyword evidence="2" id="KW-1185">Reference proteome</keyword>